<dbReference type="EMBL" id="WHWB01033766">
    <property type="protein sequence ID" value="KAJ7417360.1"/>
    <property type="molecule type" value="Genomic_DNA"/>
</dbReference>
<evidence type="ECO:0000313" key="1">
    <source>
        <dbReference type="EMBL" id="KAJ7417360.1"/>
    </source>
</evidence>
<comment type="caution">
    <text evidence="1">The sequence shown here is derived from an EMBL/GenBank/DDBJ whole genome shotgun (WGS) entry which is preliminary data.</text>
</comment>
<proteinExistence type="predicted"/>
<reference evidence="1" key="1">
    <citation type="submission" date="2019-10" db="EMBL/GenBank/DDBJ databases">
        <authorList>
            <person name="Soares A.E.R."/>
            <person name="Aleixo A."/>
            <person name="Schneider P."/>
            <person name="Miyaki C.Y."/>
            <person name="Schneider M.P."/>
            <person name="Mello C."/>
            <person name="Vasconcelos A.T.R."/>
        </authorList>
    </citation>
    <scope>NUCLEOTIDE SEQUENCE</scope>
    <source>
        <tissue evidence="1">Muscle</tissue>
    </source>
</reference>
<gene>
    <name evidence="1" type="ORF">WISP_65015</name>
</gene>
<dbReference type="Proteomes" id="UP001145742">
    <property type="component" value="Unassembled WGS sequence"/>
</dbReference>
<keyword evidence="2" id="KW-1185">Reference proteome</keyword>
<name>A0ABQ9DFC5_9PASS</name>
<sequence length="100" mass="10889">MKKLVFVYISIVEEKQGVYAGTAGTEDGDQLGLDSVFAIASNYGDISSGSIHKTSAPQVIFTDHNNVNVQRIKSNQDYTIKQKRAGVIKDFIPSIAKALK</sequence>
<evidence type="ECO:0000313" key="2">
    <source>
        <dbReference type="Proteomes" id="UP001145742"/>
    </source>
</evidence>
<accession>A0ABQ9DFC5</accession>
<organism evidence="1 2">
    <name type="scientific">Willisornis vidua</name>
    <name type="common">Xingu scale-backed antbird</name>
    <dbReference type="NCBI Taxonomy" id="1566151"/>
    <lineage>
        <taxon>Eukaryota</taxon>
        <taxon>Metazoa</taxon>
        <taxon>Chordata</taxon>
        <taxon>Craniata</taxon>
        <taxon>Vertebrata</taxon>
        <taxon>Euteleostomi</taxon>
        <taxon>Archelosauria</taxon>
        <taxon>Archosauria</taxon>
        <taxon>Dinosauria</taxon>
        <taxon>Saurischia</taxon>
        <taxon>Theropoda</taxon>
        <taxon>Coelurosauria</taxon>
        <taxon>Aves</taxon>
        <taxon>Neognathae</taxon>
        <taxon>Neoaves</taxon>
        <taxon>Telluraves</taxon>
        <taxon>Australaves</taxon>
        <taxon>Passeriformes</taxon>
        <taxon>Thamnophilidae</taxon>
        <taxon>Willisornis</taxon>
    </lineage>
</organism>
<protein>
    <submittedName>
        <fullName evidence="1">Uncharacterized protein</fullName>
    </submittedName>
</protein>